<dbReference type="HOGENOM" id="CLU_1661054_0_0_1"/>
<name>A0A0C9Y1L9_9AGAR</name>
<reference evidence="2" key="2">
    <citation type="submission" date="2015-01" db="EMBL/GenBank/DDBJ databases">
        <title>Evolutionary Origins and Diversification of the Mycorrhizal Mutualists.</title>
        <authorList>
            <consortium name="DOE Joint Genome Institute"/>
            <consortium name="Mycorrhizal Genomics Consortium"/>
            <person name="Kohler A."/>
            <person name="Kuo A."/>
            <person name="Nagy L.G."/>
            <person name="Floudas D."/>
            <person name="Copeland A."/>
            <person name="Barry K.W."/>
            <person name="Cichocki N."/>
            <person name="Veneault-Fourrey C."/>
            <person name="LaButti K."/>
            <person name="Lindquist E.A."/>
            <person name="Lipzen A."/>
            <person name="Lundell T."/>
            <person name="Morin E."/>
            <person name="Murat C."/>
            <person name="Riley R."/>
            <person name="Ohm R."/>
            <person name="Sun H."/>
            <person name="Tunlid A."/>
            <person name="Henrissat B."/>
            <person name="Grigoriev I.V."/>
            <person name="Hibbett D.S."/>
            <person name="Martin F."/>
        </authorList>
    </citation>
    <scope>NUCLEOTIDE SEQUENCE [LARGE SCALE GENOMIC DNA]</scope>
    <source>
        <strain evidence="2">LaAM-08-1</strain>
    </source>
</reference>
<evidence type="ECO:0000313" key="2">
    <source>
        <dbReference type="Proteomes" id="UP000054477"/>
    </source>
</evidence>
<dbReference type="Proteomes" id="UP000054477">
    <property type="component" value="Unassembled WGS sequence"/>
</dbReference>
<reference evidence="1 2" key="1">
    <citation type="submission" date="2014-04" db="EMBL/GenBank/DDBJ databases">
        <authorList>
            <consortium name="DOE Joint Genome Institute"/>
            <person name="Kuo A."/>
            <person name="Kohler A."/>
            <person name="Nagy L.G."/>
            <person name="Floudas D."/>
            <person name="Copeland A."/>
            <person name="Barry K.W."/>
            <person name="Cichocki N."/>
            <person name="Veneault-Fourrey C."/>
            <person name="LaButti K."/>
            <person name="Lindquist E.A."/>
            <person name="Lipzen A."/>
            <person name="Lundell T."/>
            <person name="Morin E."/>
            <person name="Murat C."/>
            <person name="Sun H."/>
            <person name="Tunlid A."/>
            <person name="Henrissat B."/>
            <person name="Grigoriev I.V."/>
            <person name="Hibbett D.S."/>
            <person name="Martin F."/>
            <person name="Nordberg H.P."/>
            <person name="Cantor M.N."/>
            <person name="Hua S.X."/>
        </authorList>
    </citation>
    <scope>NUCLEOTIDE SEQUENCE [LARGE SCALE GENOMIC DNA]</scope>
    <source>
        <strain evidence="1 2">LaAM-08-1</strain>
    </source>
</reference>
<sequence>MKMCARCNFVRYCVRRHTIECLTVHVTSKSQKRDWTSHKRGGSAPQFIDIGSWIQAHEWVIQWAAMETLQVHTNSKKILKQCLVINVLGVVPGPYPSPFAIFNAHVSDMTEEFFSPECDRIAWLKIQKSGGMGRALVVQYEGWEVLKGIANGTLLASSR</sequence>
<keyword evidence="2" id="KW-1185">Reference proteome</keyword>
<dbReference type="OrthoDB" id="549788at2759"/>
<dbReference type="STRING" id="1095629.A0A0C9Y1L9"/>
<gene>
    <name evidence="1" type="ORF">K443DRAFT_458890</name>
</gene>
<evidence type="ECO:0000313" key="1">
    <source>
        <dbReference type="EMBL" id="KIK03932.1"/>
    </source>
</evidence>
<dbReference type="AlphaFoldDB" id="A0A0C9Y1L9"/>
<dbReference type="EMBL" id="KN838575">
    <property type="protein sequence ID" value="KIK03932.1"/>
    <property type="molecule type" value="Genomic_DNA"/>
</dbReference>
<proteinExistence type="predicted"/>
<accession>A0A0C9Y1L9</accession>
<organism evidence="1 2">
    <name type="scientific">Laccaria amethystina LaAM-08-1</name>
    <dbReference type="NCBI Taxonomy" id="1095629"/>
    <lineage>
        <taxon>Eukaryota</taxon>
        <taxon>Fungi</taxon>
        <taxon>Dikarya</taxon>
        <taxon>Basidiomycota</taxon>
        <taxon>Agaricomycotina</taxon>
        <taxon>Agaricomycetes</taxon>
        <taxon>Agaricomycetidae</taxon>
        <taxon>Agaricales</taxon>
        <taxon>Agaricineae</taxon>
        <taxon>Hydnangiaceae</taxon>
        <taxon>Laccaria</taxon>
    </lineage>
</organism>
<protein>
    <submittedName>
        <fullName evidence="1">Uncharacterized protein</fullName>
    </submittedName>
</protein>